<keyword evidence="3" id="KW-1185">Reference proteome</keyword>
<dbReference type="Proteomes" id="UP000248132">
    <property type="component" value="Unassembled WGS sequence"/>
</dbReference>
<dbReference type="Gene3D" id="3.30.70.2700">
    <property type="match status" value="1"/>
</dbReference>
<dbReference type="RefSeq" id="WP_110462265.1">
    <property type="nucleotide sequence ID" value="NZ_QKMR01000012.1"/>
</dbReference>
<dbReference type="EMBL" id="QKMR01000012">
    <property type="protein sequence ID" value="PYG87331.1"/>
    <property type="molecule type" value="Genomic_DNA"/>
</dbReference>
<dbReference type="InterPro" id="IPR028348">
    <property type="entry name" value="FAD-binding_protein"/>
</dbReference>
<dbReference type="Pfam" id="PF21688">
    <property type="entry name" value="FAD-depend_C"/>
    <property type="match status" value="1"/>
</dbReference>
<feature type="domain" description="FAD-dependent protein C-terminal" evidence="1">
    <location>
        <begin position="279"/>
        <end position="473"/>
    </location>
</feature>
<dbReference type="PANTHER" id="PTHR42842:SF3">
    <property type="entry name" value="FAD_NAD(P)-BINDING OXIDOREDUCTASE FAMILY PROTEIN"/>
    <property type="match status" value="1"/>
</dbReference>
<sequence>MKLLLSNIITGLDDGQKELEKLAVQKLKIKLNNIKNLKIVKQSVDARKKPGIRFVYSISCEINDGIHISDNPDIRILKHVEEEPLNPGDRQITGRPLIIGTGPSGIFCGLILAQNGYKPVIIDRGSKVEERTRKVEHYWKCGELDINTNVQFGEGGAGTFSDGKLTTRINDSRCDKVLQEYHRFGAPDEILYRSKPHIGTDILKRVVANMRMEIERLGGTVLFDTKAIDINISDGKLCGVLTDTHSNIDTNVVVAAIGHSARDTFEMLYNRGVPFQQKPFSIGVRIEHPQSLINTAQYGEASGHPALGAADYQLFHKQSNRTAYSFCMCPGGLVVASASEQNSIVTNGMSEYKRDRENANSALVVSVGPSDFGTSHPLAGIEFQRIWERLAYKAGGSSNHAPVQRLEDFMDNRAGGLGSVKPGYTGKTRCADINECLPKYVTDSMKEAMAYFDKRIKGFGMKDALLTGVETRTSSPVRIPRNDTFECIGMAGLYPAGEGAGYAGGIVSAAVDGIKIAQQIIKTYAVPR</sequence>
<dbReference type="SUPFAM" id="SSF51905">
    <property type="entry name" value="FAD/NAD(P)-binding domain"/>
    <property type="match status" value="1"/>
</dbReference>
<dbReference type="PANTHER" id="PTHR42842">
    <property type="entry name" value="FAD/NAD(P)-BINDING OXIDOREDUCTASE"/>
    <property type="match status" value="1"/>
</dbReference>
<dbReference type="InterPro" id="IPR036188">
    <property type="entry name" value="FAD/NAD-bd_sf"/>
</dbReference>
<dbReference type="Gene3D" id="3.50.50.60">
    <property type="entry name" value="FAD/NAD(P)-binding domain"/>
    <property type="match status" value="2"/>
</dbReference>
<evidence type="ECO:0000313" key="2">
    <source>
        <dbReference type="EMBL" id="PYG87331.1"/>
    </source>
</evidence>
<dbReference type="AlphaFoldDB" id="A0A318XL90"/>
<dbReference type="OrthoDB" id="9772594at2"/>
<name>A0A318XL90_9FIRM</name>
<accession>A0A318XL90</accession>
<comment type="caution">
    <text evidence="2">The sequence shown here is derived from an EMBL/GenBank/DDBJ whole genome shotgun (WGS) entry which is preliminary data.</text>
</comment>
<organism evidence="2 3">
    <name type="scientific">Ruminiclostridium sufflavum DSM 19573</name>
    <dbReference type="NCBI Taxonomy" id="1121337"/>
    <lineage>
        <taxon>Bacteria</taxon>
        <taxon>Bacillati</taxon>
        <taxon>Bacillota</taxon>
        <taxon>Clostridia</taxon>
        <taxon>Eubacteriales</taxon>
        <taxon>Oscillospiraceae</taxon>
        <taxon>Ruminiclostridium</taxon>
    </lineage>
</organism>
<protein>
    <recommendedName>
        <fullName evidence="1">FAD-dependent protein C-terminal domain-containing protein</fullName>
    </recommendedName>
</protein>
<reference evidence="2 3" key="1">
    <citation type="submission" date="2018-06" db="EMBL/GenBank/DDBJ databases">
        <title>Genomic Encyclopedia of Type Strains, Phase I: the one thousand microbial genomes (KMG-I) project.</title>
        <authorList>
            <person name="Kyrpides N."/>
        </authorList>
    </citation>
    <scope>NUCLEOTIDE SEQUENCE [LARGE SCALE GENOMIC DNA]</scope>
    <source>
        <strain evidence="2 3">DSM 19573</strain>
    </source>
</reference>
<dbReference type="PIRSF" id="PIRSF038984">
    <property type="entry name" value="FAD_binding_protein"/>
    <property type="match status" value="1"/>
</dbReference>
<evidence type="ECO:0000313" key="3">
    <source>
        <dbReference type="Proteomes" id="UP000248132"/>
    </source>
</evidence>
<proteinExistence type="predicted"/>
<evidence type="ECO:0000259" key="1">
    <source>
        <dbReference type="Pfam" id="PF21688"/>
    </source>
</evidence>
<gene>
    <name evidence="2" type="ORF">LY28_02239</name>
</gene>
<dbReference type="InterPro" id="IPR049516">
    <property type="entry name" value="FAD-depend_C"/>
</dbReference>